<reference evidence="2 3" key="1">
    <citation type="submission" date="2020-10" db="EMBL/GenBank/DDBJ databases">
        <title>Sequencing the genomes of 1000 actinobacteria strains.</title>
        <authorList>
            <person name="Klenk H.-P."/>
        </authorList>
    </citation>
    <scope>NUCLEOTIDE SEQUENCE [LARGE SCALE GENOMIC DNA]</scope>
    <source>
        <strain evidence="2 3">DSM 43748</strain>
    </source>
</reference>
<feature type="compositionally biased region" description="Basic residues" evidence="1">
    <location>
        <begin position="1"/>
        <end position="10"/>
    </location>
</feature>
<dbReference type="RefSeq" id="WP_192781572.1">
    <property type="nucleotide sequence ID" value="NZ_BAAASY010000032.1"/>
</dbReference>
<keyword evidence="3" id="KW-1185">Reference proteome</keyword>
<evidence type="ECO:0000313" key="2">
    <source>
        <dbReference type="EMBL" id="MBE1566571.1"/>
    </source>
</evidence>
<dbReference type="EMBL" id="JADBEF010000002">
    <property type="protein sequence ID" value="MBE1566571.1"/>
    <property type="molecule type" value="Genomic_DNA"/>
</dbReference>
<protein>
    <submittedName>
        <fullName evidence="2">Uncharacterized protein</fullName>
    </submittedName>
</protein>
<dbReference type="Proteomes" id="UP000661607">
    <property type="component" value="Unassembled WGS sequence"/>
</dbReference>
<feature type="region of interest" description="Disordered" evidence="1">
    <location>
        <begin position="1"/>
        <end position="60"/>
    </location>
</feature>
<organism evidence="2 3">
    <name type="scientific">Nonomuraea africana</name>
    <dbReference type="NCBI Taxonomy" id="46171"/>
    <lineage>
        <taxon>Bacteria</taxon>
        <taxon>Bacillati</taxon>
        <taxon>Actinomycetota</taxon>
        <taxon>Actinomycetes</taxon>
        <taxon>Streptosporangiales</taxon>
        <taxon>Streptosporangiaceae</taxon>
        <taxon>Nonomuraea</taxon>
    </lineage>
</organism>
<comment type="caution">
    <text evidence="2">The sequence shown here is derived from an EMBL/GenBank/DDBJ whole genome shotgun (WGS) entry which is preliminary data.</text>
</comment>
<gene>
    <name evidence="2" type="ORF">H4W81_009443</name>
</gene>
<name>A0ABR9KX12_9ACTN</name>
<evidence type="ECO:0000256" key="1">
    <source>
        <dbReference type="SAM" id="MobiDB-lite"/>
    </source>
</evidence>
<evidence type="ECO:0000313" key="3">
    <source>
        <dbReference type="Proteomes" id="UP000661607"/>
    </source>
</evidence>
<sequence length="60" mass="6241">MLFDFRKRRATAASSVAPESLTPPSNEELAGWLAGLGTPDISAPEASSAGRHPYAVASAR</sequence>
<accession>A0ABR9KX12</accession>
<proteinExistence type="predicted"/>